<reference evidence="2" key="1">
    <citation type="submission" date="2016-10" db="EMBL/GenBank/DDBJ databases">
        <authorList>
            <person name="Varghese N."/>
            <person name="Submissions S."/>
        </authorList>
    </citation>
    <scope>NUCLEOTIDE SEQUENCE [LARGE SCALE GENOMIC DNA]</scope>
    <source>
        <strain evidence="2">CGMCC 4.7038</strain>
    </source>
</reference>
<dbReference type="Pfam" id="PF05331">
    <property type="entry name" value="DUF742"/>
    <property type="match status" value="1"/>
</dbReference>
<keyword evidence="2" id="KW-1185">Reference proteome</keyword>
<dbReference type="STRING" id="1144548.SAMN05443287_10328"/>
<gene>
    <name evidence="1" type="ORF">SAMN05443287_10328</name>
</gene>
<evidence type="ECO:0000313" key="1">
    <source>
        <dbReference type="EMBL" id="SEJ12250.1"/>
    </source>
</evidence>
<dbReference type="PANTHER" id="PTHR36221">
    <property type="entry name" value="DUF742 DOMAIN-CONTAINING PROTEIN"/>
    <property type="match status" value="1"/>
</dbReference>
<organism evidence="1 2">
    <name type="scientific">Micromonospora phaseoli</name>
    <dbReference type="NCBI Taxonomy" id="1144548"/>
    <lineage>
        <taxon>Bacteria</taxon>
        <taxon>Bacillati</taxon>
        <taxon>Actinomycetota</taxon>
        <taxon>Actinomycetes</taxon>
        <taxon>Micromonosporales</taxon>
        <taxon>Micromonosporaceae</taxon>
        <taxon>Micromonospora</taxon>
    </lineage>
</organism>
<dbReference type="InterPro" id="IPR007995">
    <property type="entry name" value="DUF742"/>
</dbReference>
<proteinExistence type="predicted"/>
<dbReference type="RefSeq" id="WP_092377658.1">
    <property type="nucleotide sequence ID" value="NZ_BOPI01000045.1"/>
</dbReference>
<name>A0A1H6WHG9_9ACTN</name>
<sequence length="125" mass="13295">MTTPDTDPHWVDEAAGPVVRPYAVTGGRAKPRNGHNVVALLLATRTAPPQEAWMAPEHAQIVDLCQRPIALAEVAANLGLPLGTVRVLLDGLLDRGLVRVSEPREAAALPDNSVFEALINGLRAL</sequence>
<protein>
    <recommendedName>
        <fullName evidence="3">DUF742 domain-containing protein</fullName>
    </recommendedName>
</protein>
<accession>A0A1H6WHG9</accession>
<evidence type="ECO:0000313" key="2">
    <source>
        <dbReference type="Proteomes" id="UP000198707"/>
    </source>
</evidence>
<evidence type="ECO:0008006" key="3">
    <source>
        <dbReference type="Google" id="ProtNLM"/>
    </source>
</evidence>
<dbReference type="EMBL" id="FNYV01000003">
    <property type="protein sequence ID" value="SEJ12250.1"/>
    <property type="molecule type" value="Genomic_DNA"/>
</dbReference>
<dbReference type="OrthoDB" id="3217123at2"/>
<dbReference type="AlphaFoldDB" id="A0A1H6WHG9"/>
<dbReference type="Proteomes" id="UP000198707">
    <property type="component" value="Unassembled WGS sequence"/>
</dbReference>
<dbReference type="PANTHER" id="PTHR36221:SF1">
    <property type="entry name" value="DUF742 DOMAIN-CONTAINING PROTEIN"/>
    <property type="match status" value="1"/>
</dbReference>